<proteinExistence type="predicted"/>
<dbReference type="InterPro" id="IPR000160">
    <property type="entry name" value="GGDEF_dom"/>
</dbReference>
<dbReference type="InterPro" id="IPR043128">
    <property type="entry name" value="Rev_trsase/Diguanyl_cyclase"/>
</dbReference>
<evidence type="ECO:0000256" key="3">
    <source>
        <dbReference type="ARBA" id="ARBA00034247"/>
    </source>
</evidence>
<feature type="signal peptide" evidence="6">
    <location>
        <begin position="1"/>
        <end position="25"/>
    </location>
</feature>
<keyword evidence="6" id="KW-0732">Signal</keyword>
<feature type="chain" id="PRO_5017696831" description="diguanylate cyclase" evidence="6">
    <location>
        <begin position="26"/>
        <end position="625"/>
    </location>
</feature>
<reference evidence="9" key="1">
    <citation type="submission" date="2018-08" db="EMBL/GenBank/DDBJ databases">
        <title>Thalassotalea euphylliae genome.</title>
        <authorList>
            <person name="Summers S."/>
            <person name="Rice S.A."/>
            <person name="Freckelton M.L."/>
            <person name="Nedved B.T."/>
            <person name="Hadfield M.G."/>
        </authorList>
    </citation>
    <scope>NUCLEOTIDE SEQUENCE [LARGE SCALE GENOMIC DNA]</scope>
    <source>
        <strain evidence="9">H3</strain>
    </source>
</reference>
<keyword evidence="5" id="KW-0812">Transmembrane</keyword>
<comment type="caution">
    <text evidence="8">The sequence shown here is derived from an EMBL/GenBank/DDBJ whole genome shotgun (WGS) entry which is preliminary data.</text>
</comment>
<dbReference type="NCBIfam" id="TIGR00254">
    <property type="entry name" value="GGDEF"/>
    <property type="match status" value="1"/>
</dbReference>
<dbReference type="CDD" id="cd01949">
    <property type="entry name" value="GGDEF"/>
    <property type="match status" value="1"/>
</dbReference>
<dbReference type="SMART" id="SM00267">
    <property type="entry name" value="GGDEF"/>
    <property type="match status" value="1"/>
</dbReference>
<dbReference type="Proteomes" id="UP000256899">
    <property type="component" value="Unassembled WGS sequence"/>
</dbReference>
<dbReference type="SMART" id="SM00028">
    <property type="entry name" value="TPR"/>
    <property type="match status" value="5"/>
</dbReference>
<feature type="domain" description="GGDEF" evidence="7">
    <location>
        <begin position="491"/>
        <end position="625"/>
    </location>
</feature>
<evidence type="ECO:0000313" key="9">
    <source>
        <dbReference type="Proteomes" id="UP000256899"/>
    </source>
</evidence>
<sequence length="625" mass="70954">MLQFRCAIILACFFGAGLFSAVVLANSYSVEHFKAIGNDINRNPHPVYQQLLAIENNKQALSDEAYLWLLYRKAHAEDLLYFHKEFEQTVAAAKALITDQTSPEIRAHIGIYSGVVAERQGQYGQAIASLRAAMALAKKENLNYAYTWGKQHLAYSLSLTELYETSLSDLQEAYVEAFAMDDHFLIAVINETYGAVYGYMHEYDKSIEYYNRALDTYERLGYRPFVAEAIYGLASTYRYMKQYDKAIAKFNLYLKRINYTTNRDISYFGAYGLGMTYAEQGDCSKAIATIDNALMLNGQIDYDAELYKQKASCFIKQGKLEEAEENIVRAEQIFAKMPELADTTWTLENKKIRAALLYARGQYQQSYQLLKDYYEAYSSLLINNSTRQLIRVRAAMELERQSVELSLLEQRSRVQSLQQASKEQSTWQQITITAGIATALVLALTIAVVLYLKNKRIYELSITDPLSGVFNRRYVFEYLDKLIATSHGRNGDLAILLFDIDNFKQVNDNYGHPFGDEVIYRVSQIAQDTLRVGDVLGRIGGEEFLCILPRTDAEQAETIAKRLAANIQQALFTNESGQQITITCSVGISAIDSSMQDRATLYVQSDKALYQAKMNGKNQVVIYQE</sequence>
<dbReference type="Pfam" id="PF00990">
    <property type="entry name" value="GGDEF"/>
    <property type="match status" value="1"/>
</dbReference>
<keyword evidence="9" id="KW-1185">Reference proteome</keyword>
<dbReference type="InterPro" id="IPR050469">
    <property type="entry name" value="Diguanylate_Cyclase"/>
</dbReference>
<dbReference type="PROSITE" id="PS50005">
    <property type="entry name" value="TPR"/>
    <property type="match status" value="1"/>
</dbReference>
<dbReference type="Gene3D" id="1.25.40.10">
    <property type="entry name" value="Tetratricopeptide repeat domain"/>
    <property type="match status" value="2"/>
</dbReference>
<protein>
    <recommendedName>
        <fullName evidence="2">diguanylate cyclase</fullName>
        <ecNumber evidence="2">2.7.7.65</ecNumber>
    </recommendedName>
</protein>
<keyword evidence="4" id="KW-0802">TPR repeat</keyword>
<evidence type="ECO:0000256" key="1">
    <source>
        <dbReference type="ARBA" id="ARBA00001946"/>
    </source>
</evidence>
<name>A0A3E0U5Z0_9GAMM</name>
<evidence type="ECO:0000256" key="6">
    <source>
        <dbReference type="SAM" id="SignalP"/>
    </source>
</evidence>
<dbReference type="Gene3D" id="3.30.70.270">
    <property type="match status" value="1"/>
</dbReference>
<evidence type="ECO:0000259" key="7">
    <source>
        <dbReference type="PROSITE" id="PS50887"/>
    </source>
</evidence>
<organism evidence="8 9">
    <name type="scientific">Thalassotalea euphylliae</name>
    <dbReference type="NCBI Taxonomy" id="1655234"/>
    <lineage>
        <taxon>Bacteria</taxon>
        <taxon>Pseudomonadati</taxon>
        <taxon>Pseudomonadota</taxon>
        <taxon>Gammaproteobacteria</taxon>
        <taxon>Alteromonadales</taxon>
        <taxon>Colwelliaceae</taxon>
        <taxon>Thalassotalea</taxon>
    </lineage>
</organism>
<dbReference type="InterPro" id="IPR011990">
    <property type="entry name" value="TPR-like_helical_dom_sf"/>
</dbReference>
<dbReference type="InterPro" id="IPR029787">
    <property type="entry name" value="Nucleotide_cyclase"/>
</dbReference>
<dbReference type="SUPFAM" id="SSF48452">
    <property type="entry name" value="TPR-like"/>
    <property type="match status" value="1"/>
</dbReference>
<dbReference type="InterPro" id="IPR019734">
    <property type="entry name" value="TPR_rpt"/>
</dbReference>
<dbReference type="FunFam" id="3.30.70.270:FF:000001">
    <property type="entry name" value="Diguanylate cyclase domain protein"/>
    <property type="match status" value="1"/>
</dbReference>
<dbReference type="GO" id="GO:0052621">
    <property type="term" value="F:diguanylate cyclase activity"/>
    <property type="evidence" value="ECO:0007669"/>
    <property type="project" value="UniProtKB-EC"/>
</dbReference>
<evidence type="ECO:0000256" key="2">
    <source>
        <dbReference type="ARBA" id="ARBA00012528"/>
    </source>
</evidence>
<keyword evidence="5" id="KW-0472">Membrane</keyword>
<dbReference type="PROSITE" id="PS50887">
    <property type="entry name" value="GGDEF"/>
    <property type="match status" value="1"/>
</dbReference>
<evidence type="ECO:0000256" key="5">
    <source>
        <dbReference type="SAM" id="Phobius"/>
    </source>
</evidence>
<keyword evidence="5" id="KW-1133">Transmembrane helix</keyword>
<comment type="cofactor">
    <cofactor evidence="1">
        <name>Mg(2+)</name>
        <dbReference type="ChEBI" id="CHEBI:18420"/>
    </cofactor>
</comment>
<gene>
    <name evidence="8" type="ORF">DXX94_15505</name>
</gene>
<dbReference type="EMBL" id="QUOT01000001">
    <property type="protein sequence ID" value="REL32007.1"/>
    <property type="molecule type" value="Genomic_DNA"/>
</dbReference>
<feature type="repeat" description="TPR" evidence="4">
    <location>
        <begin position="187"/>
        <end position="220"/>
    </location>
</feature>
<comment type="catalytic activity">
    <reaction evidence="3">
        <text>2 GTP = 3',3'-c-di-GMP + 2 diphosphate</text>
        <dbReference type="Rhea" id="RHEA:24898"/>
        <dbReference type="ChEBI" id="CHEBI:33019"/>
        <dbReference type="ChEBI" id="CHEBI:37565"/>
        <dbReference type="ChEBI" id="CHEBI:58805"/>
        <dbReference type="EC" id="2.7.7.65"/>
    </reaction>
</comment>
<dbReference type="PANTHER" id="PTHR45138">
    <property type="entry name" value="REGULATORY COMPONENTS OF SENSORY TRANSDUCTION SYSTEM"/>
    <property type="match status" value="1"/>
</dbReference>
<dbReference type="AlphaFoldDB" id="A0A3E0U5Z0"/>
<dbReference type="PANTHER" id="PTHR45138:SF9">
    <property type="entry name" value="DIGUANYLATE CYCLASE DGCM-RELATED"/>
    <property type="match status" value="1"/>
</dbReference>
<feature type="transmembrane region" description="Helical" evidence="5">
    <location>
        <begin position="430"/>
        <end position="452"/>
    </location>
</feature>
<evidence type="ECO:0000256" key="4">
    <source>
        <dbReference type="PROSITE-ProRule" id="PRU00339"/>
    </source>
</evidence>
<evidence type="ECO:0000313" key="8">
    <source>
        <dbReference type="EMBL" id="REL32007.1"/>
    </source>
</evidence>
<dbReference type="EC" id="2.7.7.65" evidence="2"/>
<accession>A0A3E0U5Z0</accession>
<dbReference type="SUPFAM" id="SSF55073">
    <property type="entry name" value="Nucleotide cyclase"/>
    <property type="match status" value="1"/>
</dbReference>
<dbReference type="Pfam" id="PF13424">
    <property type="entry name" value="TPR_12"/>
    <property type="match status" value="1"/>
</dbReference>